<protein>
    <submittedName>
        <fullName evidence="1">Uncharacterized protein</fullName>
    </submittedName>
</protein>
<accession>A0AB34LHV5</accession>
<sequence>MGCKDITKNNVPIIKYANMPIRKLNWHIGTSMNELLIFSV</sequence>
<dbReference type="Proteomes" id="UP000027850">
    <property type="component" value="Unassembled WGS sequence"/>
</dbReference>
<dbReference type="EMBL" id="JNHK01000078">
    <property type="protein sequence ID" value="KDS38262.1"/>
    <property type="molecule type" value="Genomic_DNA"/>
</dbReference>
<comment type="caution">
    <text evidence="1">The sequence shown here is derived from an EMBL/GenBank/DDBJ whole genome shotgun (WGS) entry which is preliminary data.</text>
</comment>
<dbReference type="AlphaFoldDB" id="A0AB34LHV5"/>
<organism evidence="1 2">
    <name type="scientific">Parabacteroides distasonis str. 3776 D15 i</name>
    <dbReference type="NCBI Taxonomy" id="1339342"/>
    <lineage>
        <taxon>Bacteria</taxon>
        <taxon>Pseudomonadati</taxon>
        <taxon>Bacteroidota</taxon>
        <taxon>Bacteroidia</taxon>
        <taxon>Bacteroidales</taxon>
        <taxon>Tannerellaceae</taxon>
        <taxon>Parabacteroides</taxon>
    </lineage>
</organism>
<gene>
    <name evidence="1" type="ORF">M091_5056</name>
</gene>
<reference evidence="1 2" key="1">
    <citation type="submission" date="2014-04" db="EMBL/GenBank/DDBJ databases">
        <authorList>
            <person name="Sears C."/>
            <person name="Carroll K."/>
            <person name="Sack B.R."/>
            <person name="Qadri F."/>
            <person name="Myers L.L."/>
            <person name="Chung G.-T."/>
            <person name="Escheverria P."/>
            <person name="Fraser C.M."/>
            <person name="Sadzewicz L."/>
            <person name="Shefchek K.A."/>
            <person name="Tallon L."/>
            <person name="Das S.P."/>
            <person name="Daugherty S."/>
            <person name="Mongodin E.F."/>
        </authorList>
    </citation>
    <scope>NUCLEOTIDE SEQUENCE [LARGE SCALE GENOMIC DNA]</scope>
    <source>
        <strain evidence="1 2">3776 D15 i</strain>
    </source>
</reference>
<evidence type="ECO:0000313" key="2">
    <source>
        <dbReference type="Proteomes" id="UP000027850"/>
    </source>
</evidence>
<evidence type="ECO:0000313" key="1">
    <source>
        <dbReference type="EMBL" id="KDS38262.1"/>
    </source>
</evidence>
<proteinExistence type="predicted"/>
<name>A0AB34LHV5_PARDI</name>